<name>A0A4Q9L0Y7_9MICR</name>
<accession>A0A4Q9L0Y7</accession>
<gene>
    <name evidence="1" type="ORF">CWI37_0834p0020</name>
</gene>
<reference evidence="1 2" key="1">
    <citation type="submission" date="2017-12" db="EMBL/GenBank/DDBJ databases">
        <authorList>
            <person name="Pombert J.-F."/>
            <person name="Haag K.L."/>
            <person name="Ebert D."/>
        </authorList>
    </citation>
    <scope>NUCLEOTIDE SEQUENCE [LARGE SCALE GENOMIC DNA]</scope>
    <source>
        <strain evidence="1">FI-OER-3-3</strain>
    </source>
</reference>
<proteinExistence type="predicted"/>
<dbReference type="Proteomes" id="UP000292362">
    <property type="component" value="Unassembled WGS sequence"/>
</dbReference>
<comment type="caution">
    <text evidence="1">The sequence shown here is derived from an EMBL/GenBank/DDBJ whole genome shotgun (WGS) entry which is preliminary data.</text>
</comment>
<dbReference type="AlphaFoldDB" id="A0A4Q9L0Y7"/>
<sequence length="542" mass="64252">MTDDVSKELATVKRKKLKIMIKLKKKPMKNTNESGIIEVDYIKSLSSLNSFFFYYFPHLDPPQIFVTDYKNNKYTTRMEMLDTSIEFSNKYNTFETAYNDICNYGLQFLKKFVLETSIPRTYEFKKPLSKIFGENQLNSNPFLGDKKEVKCIEIESIDSKSMNKNNFCSENSMKLVSKNEVVLKEEDKNFNKTDERNLKLNTLDNQKPKVNTGITDRVSEEKNRNKFHKENKEISSFDSTRTKSLEYSNLVKEICVSNRIQFPEYTIEKQNGVFICYASFFEREFISDYFFDKIQAKEDVNRLINEWIVSSKIISNEKNKNPDKKDRRENENKKIISNTNQTNTKKEIPYEYDIEMDLIKLINQTEESMNNKPRVELSTGVPYNIEHQQNHRNFSGKKYSCNQMKNQGSRRNKRRWFWMQRNGNNGNNEMSNRNHGSTKLYKTSELSSFWTSDSVYMNSQNVDFSTENNSFENINTNNDLYFQRNTDFNFKNYKNSNGVKYFENTFLENPYLQDNSVNQNTKINNFFKKSSESNDDTNFQNY</sequence>
<organism evidence="1 2">
    <name type="scientific">Hamiltosporidium tvaerminnensis</name>
    <dbReference type="NCBI Taxonomy" id="1176355"/>
    <lineage>
        <taxon>Eukaryota</taxon>
        <taxon>Fungi</taxon>
        <taxon>Fungi incertae sedis</taxon>
        <taxon>Microsporidia</taxon>
        <taxon>Dubosqiidae</taxon>
        <taxon>Hamiltosporidium</taxon>
    </lineage>
</organism>
<evidence type="ECO:0000313" key="1">
    <source>
        <dbReference type="EMBL" id="TBU01007.1"/>
    </source>
</evidence>
<dbReference type="VEuPathDB" id="MicrosporidiaDB:CWI37_0834p0020"/>
<evidence type="ECO:0000313" key="2">
    <source>
        <dbReference type="Proteomes" id="UP000292362"/>
    </source>
</evidence>
<protein>
    <submittedName>
        <fullName evidence="1">Uncharacterized protein</fullName>
    </submittedName>
</protein>
<dbReference type="EMBL" id="PITJ01000834">
    <property type="protein sequence ID" value="TBU01007.1"/>
    <property type="molecule type" value="Genomic_DNA"/>
</dbReference>